<dbReference type="EMBL" id="GL883097">
    <property type="protein sequence ID" value="EGG09429.1"/>
    <property type="molecule type" value="Genomic_DNA"/>
</dbReference>
<dbReference type="HOGENOM" id="CLU_009065_0_1_1"/>
<dbReference type="AlphaFoldDB" id="F4RDN3"/>
<name>F4RDN3_MELLP</name>
<sequence length="1044" mass="116684">MTLLNDVMKEALCLVESSPKIVTATYKDEIYKRFSNPPDVDEDDVDEGIWMTVNRKLDALFGRDDGHKHILKGPEGISLVIDWVNEARKHPSWDSPEDKEKKLQKKGGFDSASDRLVKLKFERICSKVKELEGSLQSETRPAQAIPNPSNGIKRRIVSNPTLDLNVAIAEEPKPPPKRQQKKTSGSTMILISSDNEVIFVGSNLKQSKTKTKPKKQNTINQCPLSKADQPCIRCKIEVHEKGKLLKCHCGSAPVTLRKGRSEAAQVHWKSAMCQNATARLKTNTLLSAYFVKDPAVQPVNKNIIDTVCLGLTDETWVRPRATQTIAQFLESTCTIYRGVDRHSLRKELFGHNIRENDLTSSQKAELLATMDARATWVVKRNALRTMKGMIMGCSIRAEREEAGKSLRARVPLRLSPRISSGKPYDAKEWIGQKLGYSGPVTVGSDQTVCVQTLRHHRGFIVGAQGGDIPFNSPNELQVLLEKIKDENSLCSKIRVYTMQVPLPNIPTLVVALLASRSDEGGDEIATLHETVIMMSQAAGINVLSIGADGAANELAAQAKLNQMATRFLTYKNEKHDVHIKVPLLGNPLLPIVTLQDPKHARKTGANQLLSGSRLITLGKYVVSLQDLSQVLQTPNSPLLTKDVFDCDKQDDGRALRTFCSETVAVTLAQPDCSGLTLCGRLVSSYGSGKLIFSSVKKKRKIFSSLAESFLALIISHREYYGDFPFCPWKHGTEACEHIFGWMRVIFPNFSVLDARLMMPKIIAVVKSIMSGRMKMPPSEHLHAGYQISLNEENPNNLDHLRNFPSNKEISDDLDIAKKRALSLAEYCEMVVNELEDLDDDVEEIVRSTVEKVQEDSPDISTSAAKDYQIKYGFDMGEFPEDEAFETAAILTKEQNALNLMLDKVPETLEGDVVQNAAMSISNLLNSSDEPHKTIDLTVGEESLSLIDGDKLHHKNIMKLRRSHDSQVSKNKAQLNYQRWWHETECLLESHSSLYEDFFWNSSWCRTSAPVEYACKDKSGGDYHQHHNRSSFGPAAVIRCWIDWG</sequence>
<dbReference type="eggNOG" id="ENOG502QUPU">
    <property type="taxonomic scope" value="Eukaryota"/>
</dbReference>
<keyword evidence="2" id="KW-1185">Reference proteome</keyword>
<dbReference type="Proteomes" id="UP000001072">
    <property type="component" value="Unassembled WGS sequence"/>
</dbReference>
<dbReference type="GeneID" id="18937393"/>
<protein>
    <submittedName>
        <fullName evidence="1">Uncharacterized protein</fullName>
    </submittedName>
</protein>
<evidence type="ECO:0000313" key="1">
    <source>
        <dbReference type="EMBL" id="EGG09429.1"/>
    </source>
</evidence>
<dbReference type="InParanoid" id="F4RDN3"/>
<proteinExistence type="predicted"/>
<accession>F4RDN3</accession>
<dbReference type="KEGG" id="mlr:MELLADRAFT_95894"/>
<organism evidence="2">
    <name type="scientific">Melampsora larici-populina (strain 98AG31 / pathotype 3-4-7)</name>
    <name type="common">Poplar leaf rust fungus</name>
    <dbReference type="NCBI Taxonomy" id="747676"/>
    <lineage>
        <taxon>Eukaryota</taxon>
        <taxon>Fungi</taxon>
        <taxon>Dikarya</taxon>
        <taxon>Basidiomycota</taxon>
        <taxon>Pucciniomycotina</taxon>
        <taxon>Pucciniomycetes</taxon>
        <taxon>Pucciniales</taxon>
        <taxon>Melampsoraceae</taxon>
        <taxon>Melampsora</taxon>
    </lineage>
</organism>
<dbReference type="VEuPathDB" id="FungiDB:MELLADRAFT_95894"/>
<gene>
    <name evidence="1" type="ORF">MELLADRAFT_95894</name>
</gene>
<dbReference type="OrthoDB" id="2436145at2759"/>
<evidence type="ECO:0000313" key="2">
    <source>
        <dbReference type="Proteomes" id="UP000001072"/>
    </source>
</evidence>
<reference evidence="2" key="1">
    <citation type="journal article" date="2011" name="Proc. Natl. Acad. Sci. U.S.A.">
        <title>Obligate biotrophy features unraveled by the genomic analysis of rust fungi.</title>
        <authorList>
            <person name="Duplessis S."/>
            <person name="Cuomo C.A."/>
            <person name="Lin Y.-C."/>
            <person name="Aerts A."/>
            <person name="Tisserant E."/>
            <person name="Veneault-Fourrey C."/>
            <person name="Joly D.L."/>
            <person name="Hacquard S."/>
            <person name="Amselem J."/>
            <person name="Cantarel B.L."/>
            <person name="Chiu R."/>
            <person name="Coutinho P.M."/>
            <person name="Feau N."/>
            <person name="Field M."/>
            <person name="Frey P."/>
            <person name="Gelhaye E."/>
            <person name="Goldberg J."/>
            <person name="Grabherr M.G."/>
            <person name="Kodira C.D."/>
            <person name="Kohler A."/>
            <person name="Kuees U."/>
            <person name="Lindquist E.A."/>
            <person name="Lucas S.M."/>
            <person name="Mago R."/>
            <person name="Mauceli E."/>
            <person name="Morin E."/>
            <person name="Murat C."/>
            <person name="Pangilinan J.L."/>
            <person name="Park R."/>
            <person name="Pearson M."/>
            <person name="Quesneville H."/>
            <person name="Rouhier N."/>
            <person name="Sakthikumar S."/>
            <person name="Salamov A.A."/>
            <person name="Schmutz J."/>
            <person name="Selles B."/>
            <person name="Shapiro H."/>
            <person name="Tanguay P."/>
            <person name="Tuskan G.A."/>
            <person name="Henrissat B."/>
            <person name="Van de Peer Y."/>
            <person name="Rouze P."/>
            <person name="Ellis J.G."/>
            <person name="Dodds P.N."/>
            <person name="Schein J.E."/>
            <person name="Zhong S."/>
            <person name="Hamelin R.C."/>
            <person name="Grigoriev I.V."/>
            <person name="Szabo L.J."/>
            <person name="Martin F."/>
        </authorList>
    </citation>
    <scope>NUCLEOTIDE SEQUENCE [LARGE SCALE GENOMIC DNA]</scope>
    <source>
        <strain evidence="2">98AG31 / pathotype 3-4-7</strain>
    </source>
</reference>
<dbReference type="RefSeq" id="XP_007407156.1">
    <property type="nucleotide sequence ID" value="XM_007407094.1"/>
</dbReference>